<gene>
    <name evidence="5" type="ORF">ElyMa_006928400</name>
</gene>
<protein>
    <submittedName>
        <fullName evidence="5">Uncharacterized protein</fullName>
    </submittedName>
</protein>
<sequence>MNSEERGKLSKLIEKNRKKKQLVTSSKLSENWHAMLQALGKAFKAGNSAAFYSSASSNGEAVSAPDQNAVNGPAVAHILQFIWSLPGIENVDPADLTCLIAHRIPDLFVIHMAENWDSETDELIFSDGSIDADIVSQSTDHVVDYTQEGYDKLRTFFKTLYREQSAQENQQASDEARVMDGAASGQGPSTVWLFPHSSNFNGAVNSSNHNQQGDALQSAQANVAERATQANVAHATQANVSHVTQANVAHATQANVAHATLANLAHATQPNVAHATQANVAQETQANVAQETQGSSSQDMFTGHDSVPANPAEGGPPENPDRQDTPKENIEESWRKFQTIRRRLPASDLAWAELYEKELDTFDRERAKTVSRDLVATRMLYVLVRKLSEFVTPDGILLACLAGLRFFSIGEYLGLAIKPRDS</sequence>
<evidence type="ECO:0000313" key="6">
    <source>
        <dbReference type="Proteomes" id="UP000762676"/>
    </source>
</evidence>
<comment type="caution">
    <text evidence="5">The sequence shown here is derived from an EMBL/GenBank/DDBJ whole genome shotgun (WGS) entry which is preliminary data.</text>
</comment>
<feature type="compositionally biased region" description="Polar residues" evidence="4">
    <location>
        <begin position="202"/>
        <end position="221"/>
    </location>
</feature>
<dbReference type="Proteomes" id="UP000762676">
    <property type="component" value="Unassembled WGS sequence"/>
</dbReference>
<feature type="region of interest" description="Disordered" evidence="4">
    <location>
        <begin position="202"/>
        <end position="230"/>
    </location>
</feature>
<evidence type="ECO:0000256" key="3">
    <source>
        <dbReference type="ARBA" id="ARBA00023170"/>
    </source>
</evidence>
<accession>A0AAV4JFK0</accession>
<evidence type="ECO:0000256" key="1">
    <source>
        <dbReference type="ARBA" id="ARBA00023015"/>
    </source>
</evidence>
<keyword evidence="1" id="KW-0805">Transcription regulation</keyword>
<keyword evidence="3" id="KW-0675">Receptor</keyword>
<feature type="region of interest" description="Disordered" evidence="4">
    <location>
        <begin position="284"/>
        <end position="327"/>
    </location>
</feature>
<evidence type="ECO:0000256" key="4">
    <source>
        <dbReference type="SAM" id="MobiDB-lite"/>
    </source>
</evidence>
<dbReference type="EMBL" id="BMAT01013866">
    <property type="protein sequence ID" value="GFS21603.1"/>
    <property type="molecule type" value="Genomic_DNA"/>
</dbReference>
<proteinExistence type="predicted"/>
<reference evidence="5 6" key="1">
    <citation type="journal article" date="2021" name="Elife">
        <title>Chloroplast acquisition without the gene transfer in kleptoplastic sea slugs, Plakobranchus ocellatus.</title>
        <authorList>
            <person name="Maeda T."/>
            <person name="Takahashi S."/>
            <person name="Yoshida T."/>
            <person name="Shimamura S."/>
            <person name="Takaki Y."/>
            <person name="Nagai Y."/>
            <person name="Toyoda A."/>
            <person name="Suzuki Y."/>
            <person name="Arimoto A."/>
            <person name="Ishii H."/>
            <person name="Satoh N."/>
            <person name="Nishiyama T."/>
            <person name="Hasebe M."/>
            <person name="Maruyama T."/>
            <person name="Minagawa J."/>
            <person name="Obokata J."/>
            <person name="Shigenobu S."/>
        </authorList>
    </citation>
    <scope>NUCLEOTIDE SEQUENCE [LARGE SCALE GENOMIC DNA]</scope>
</reference>
<organism evidence="5 6">
    <name type="scientific">Elysia marginata</name>
    <dbReference type="NCBI Taxonomy" id="1093978"/>
    <lineage>
        <taxon>Eukaryota</taxon>
        <taxon>Metazoa</taxon>
        <taxon>Spiralia</taxon>
        <taxon>Lophotrochozoa</taxon>
        <taxon>Mollusca</taxon>
        <taxon>Gastropoda</taxon>
        <taxon>Heterobranchia</taxon>
        <taxon>Euthyneura</taxon>
        <taxon>Panpulmonata</taxon>
        <taxon>Sacoglossa</taxon>
        <taxon>Placobranchoidea</taxon>
        <taxon>Plakobranchidae</taxon>
        <taxon>Elysia</taxon>
    </lineage>
</organism>
<keyword evidence="6" id="KW-1185">Reference proteome</keyword>
<keyword evidence="2" id="KW-0804">Transcription</keyword>
<evidence type="ECO:0000313" key="5">
    <source>
        <dbReference type="EMBL" id="GFS21603.1"/>
    </source>
</evidence>
<evidence type="ECO:0000256" key="2">
    <source>
        <dbReference type="ARBA" id="ARBA00023163"/>
    </source>
</evidence>
<dbReference type="AlphaFoldDB" id="A0AAV4JFK0"/>
<dbReference type="InterPro" id="IPR035500">
    <property type="entry name" value="NHR-like_dom_sf"/>
</dbReference>
<name>A0AAV4JFK0_9GAST</name>
<dbReference type="Gene3D" id="1.10.565.10">
    <property type="entry name" value="Retinoid X Receptor"/>
    <property type="match status" value="1"/>
</dbReference>
<feature type="compositionally biased region" description="Polar residues" evidence="4">
    <location>
        <begin position="284"/>
        <end position="300"/>
    </location>
</feature>